<reference evidence="12 13" key="1">
    <citation type="submission" date="2019-01" db="EMBL/GenBank/DDBJ databases">
        <title>Draft genome sequences of three monokaryotic isolates of the white-rot basidiomycete fungus Dichomitus squalens.</title>
        <authorList>
            <consortium name="DOE Joint Genome Institute"/>
            <person name="Lopez S.C."/>
            <person name="Andreopoulos B."/>
            <person name="Pangilinan J."/>
            <person name="Lipzen A."/>
            <person name="Riley R."/>
            <person name="Ahrendt S."/>
            <person name="Ng V."/>
            <person name="Barry K."/>
            <person name="Daum C."/>
            <person name="Grigoriev I.V."/>
            <person name="Hilden K.S."/>
            <person name="Makela M.R."/>
            <person name="de Vries R.P."/>
        </authorList>
    </citation>
    <scope>NUCLEOTIDE SEQUENCE [LARGE SCALE GENOMIC DNA]</scope>
    <source>
        <strain evidence="12 13">CBS 464.89</strain>
    </source>
</reference>
<feature type="region of interest" description="Disordered" evidence="10">
    <location>
        <begin position="374"/>
        <end position="451"/>
    </location>
</feature>
<name>A0A4Q9PPG3_9APHY</name>
<comment type="subcellular location">
    <subcellularLocation>
        <location evidence="1">Membrane</location>
        <topology evidence="1">Multi-pass membrane protein</topology>
    </subcellularLocation>
</comment>
<dbReference type="Pfam" id="PF02076">
    <property type="entry name" value="STE3"/>
    <property type="match status" value="1"/>
</dbReference>
<evidence type="ECO:0000313" key="13">
    <source>
        <dbReference type="Proteomes" id="UP000292082"/>
    </source>
</evidence>
<dbReference type="GO" id="GO:0004934">
    <property type="term" value="F:mating-type alpha-factor pheromone receptor activity"/>
    <property type="evidence" value="ECO:0007669"/>
    <property type="project" value="InterPro"/>
</dbReference>
<protein>
    <submittedName>
        <fullName evidence="12">STE3-domain-containing protein</fullName>
    </submittedName>
</protein>
<dbReference type="GO" id="GO:0005886">
    <property type="term" value="C:plasma membrane"/>
    <property type="evidence" value="ECO:0007669"/>
    <property type="project" value="TreeGrafter"/>
</dbReference>
<keyword evidence="8" id="KW-0675">Receptor</keyword>
<comment type="similarity">
    <text evidence="2">Belongs to the G-protein coupled receptor 4 family.</text>
</comment>
<evidence type="ECO:0000256" key="5">
    <source>
        <dbReference type="ARBA" id="ARBA00022989"/>
    </source>
</evidence>
<evidence type="ECO:0000256" key="3">
    <source>
        <dbReference type="ARBA" id="ARBA00022507"/>
    </source>
</evidence>
<dbReference type="AlphaFoldDB" id="A0A4Q9PPG3"/>
<evidence type="ECO:0000256" key="7">
    <source>
        <dbReference type="ARBA" id="ARBA00023136"/>
    </source>
</evidence>
<feature type="transmembrane region" description="Helical" evidence="11">
    <location>
        <begin position="37"/>
        <end position="56"/>
    </location>
</feature>
<keyword evidence="13" id="KW-1185">Reference proteome</keyword>
<gene>
    <name evidence="12" type="ORF">BD310DRAFT_637517</name>
</gene>
<feature type="transmembrane region" description="Helical" evidence="11">
    <location>
        <begin position="273"/>
        <end position="292"/>
    </location>
</feature>
<keyword evidence="5 11" id="KW-1133">Transmembrane helix</keyword>
<evidence type="ECO:0000256" key="1">
    <source>
        <dbReference type="ARBA" id="ARBA00004141"/>
    </source>
</evidence>
<dbReference type="PANTHER" id="PTHR28097:SF1">
    <property type="entry name" value="PHEROMONE A FACTOR RECEPTOR"/>
    <property type="match status" value="1"/>
</dbReference>
<evidence type="ECO:0000256" key="6">
    <source>
        <dbReference type="ARBA" id="ARBA00023040"/>
    </source>
</evidence>
<feature type="transmembrane region" description="Helical" evidence="11">
    <location>
        <begin position="207"/>
        <end position="230"/>
    </location>
</feature>
<keyword evidence="7 11" id="KW-0472">Membrane</keyword>
<accession>A0A4Q9PPG3</accession>
<keyword evidence="9" id="KW-0807">Transducer</keyword>
<keyword evidence="3" id="KW-0589">Pheromone response</keyword>
<evidence type="ECO:0000256" key="9">
    <source>
        <dbReference type="ARBA" id="ARBA00023224"/>
    </source>
</evidence>
<dbReference type="CDD" id="cd14966">
    <property type="entry name" value="7tmD_STE3"/>
    <property type="match status" value="1"/>
</dbReference>
<dbReference type="InterPro" id="IPR000481">
    <property type="entry name" value="GPCR_Pheromne_B_alpha_rcpt"/>
</dbReference>
<feature type="transmembrane region" description="Helical" evidence="11">
    <location>
        <begin position="76"/>
        <end position="95"/>
    </location>
</feature>
<evidence type="ECO:0000256" key="2">
    <source>
        <dbReference type="ARBA" id="ARBA00011085"/>
    </source>
</evidence>
<dbReference type="STRING" id="114155.A0A4Q9PPG3"/>
<dbReference type="PRINTS" id="PR00901">
    <property type="entry name" value="PHEROMONEBAR"/>
</dbReference>
<feature type="transmembrane region" description="Helical" evidence="11">
    <location>
        <begin position="156"/>
        <end position="186"/>
    </location>
</feature>
<keyword evidence="4 11" id="KW-0812">Transmembrane</keyword>
<feature type="transmembrane region" description="Helical" evidence="11">
    <location>
        <begin position="116"/>
        <end position="136"/>
    </location>
</feature>
<evidence type="ECO:0000313" key="12">
    <source>
        <dbReference type="EMBL" id="TBU56146.1"/>
    </source>
</evidence>
<sequence>MVSPVDEAIITGSFSIFGACLISVPLYWHLEAWNVGCVIYIFWVGLLCLFNGVNYIVWRNSAIDFAPGWCDFYIRFYIGASIGVVCASLVINRRLYHIANVSAVSITRADKRRNMITDLLIGLGIPLLSIAVYWFYQGHRFNILEGMGCLEAYPNTWLALILYFLWPIPLGLVSGTYCILTLRAFFKRRRQFNELMASNKNLTFNRYFRLMGLASIEVMFTIPLTIYNIVSNFKQDPYPWRGFADLHSGFGRVDHVAAISWRSDSATVSLMRFRAWVPVALACTFFLFFGLAEEARKHYKMALSSVAKRVGITTFDRTASTGFSSAGSKSGFGKVTIPTFIQPNASMRRGSMDSFSDRLSTNISISEVEEKAAYSPGGSSVGSSTYISSPTDSEKAEKNAQPSPIALSVPTINFPKPPRAYRPASLTPSHEDRGEADVPSSVRPNSGIDMV</sequence>
<keyword evidence="6" id="KW-0297">G-protein coupled receptor</keyword>
<organism evidence="12 13">
    <name type="scientific">Dichomitus squalens</name>
    <dbReference type="NCBI Taxonomy" id="114155"/>
    <lineage>
        <taxon>Eukaryota</taxon>
        <taxon>Fungi</taxon>
        <taxon>Dikarya</taxon>
        <taxon>Basidiomycota</taxon>
        <taxon>Agaricomycotina</taxon>
        <taxon>Agaricomycetes</taxon>
        <taxon>Polyporales</taxon>
        <taxon>Polyporaceae</taxon>
        <taxon>Dichomitus</taxon>
    </lineage>
</organism>
<evidence type="ECO:0000256" key="8">
    <source>
        <dbReference type="ARBA" id="ARBA00023170"/>
    </source>
</evidence>
<dbReference type="EMBL" id="ML145156">
    <property type="protein sequence ID" value="TBU56146.1"/>
    <property type="molecule type" value="Genomic_DNA"/>
</dbReference>
<dbReference type="Proteomes" id="UP000292082">
    <property type="component" value="Unassembled WGS sequence"/>
</dbReference>
<evidence type="ECO:0000256" key="10">
    <source>
        <dbReference type="SAM" id="MobiDB-lite"/>
    </source>
</evidence>
<dbReference type="GO" id="GO:0000750">
    <property type="term" value="P:pheromone-dependent signal transduction involved in conjugation with cellular fusion"/>
    <property type="evidence" value="ECO:0007669"/>
    <property type="project" value="TreeGrafter"/>
</dbReference>
<evidence type="ECO:0000256" key="11">
    <source>
        <dbReference type="SAM" id="Phobius"/>
    </source>
</evidence>
<feature type="transmembrane region" description="Helical" evidence="11">
    <location>
        <begin position="12"/>
        <end position="30"/>
    </location>
</feature>
<dbReference type="InterPro" id="IPR001499">
    <property type="entry name" value="GPCR_STE3"/>
</dbReference>
<proteinExistence type="inferred from homology"/>
<evidence type="ECO:0000256" key="4">
    <source>
        <dbReference type="ARBA" id="ARBA00022692"/>
    </source>
</evidence>
<dbReference type="PANTHER" id="PTHR28097">
    <property type="entry name" value="PHEROMONE A FACTOR RECEPTOR"/>
    <property type="match status" value="1"/>
</dbReference>
<feature type="compositionally biased region" description="Low complexity" evidence="10">
    <location>
        <begin position="377"/>
        <end position="389"/>
    </location>
</feature>
<dbReference type="PRINTS" id="PR00899">
    <property type="entry name" value="GPCRSTE3"/>
</dbReference>